<dbReference type="GO" id="GO:0009451">
    <property type="term" value="P:RNA modification"/>
    <property type="evidence" value="ECO:0007669"/>
    <property type="project" value="InterPro"/>
</dbReference>
<dbReference type="InterPro" id="IPR046848">
    <property type="entry name" value="E_motif"/>
</dbReference>
<dbReference type="Pfam" id="PF01535">
    <property type="entry name" value="PPR"/>
    <property type="match status" value="6"/>
</dbReference>
<feature type="repeat" description="PPR" evidence="3">
    <location>
        <begin position="94"/>
        <end position="128"/>
    </location>
</feature>
<dbReference type="Pfam" id="PF14432">
    <property type="entry name" value="DYW_deaminase"/>
    <property type="match status" value="1"/>
</dbReference>
<evidence type="ECO:0000313" key="6">
    <source>
        <dbReference type="EMBL" id="KAF2593124.1"/>
    </source>
</evidence>
<feature type="domain" description="DYW" evidence="5">
    <location>
        <begin position="702"/>
        <end position="803"/>
    </location>
</feature>
<protein>
    <recommendedName>
        <fullName evidence="5">DYW domain-containing protein</fullName>
    </recommendedName>
</protein>
<dbReference type="InterPro" id="IPR002885">
    <property type="entry name" value="PPR_rpt"/>
</dbReference>
<dbReference type="FunFam" id="1.25.40.10:FF:002156">
    <property type="entry name" value="Putative pentatricopeptide repeat-containing protein At1g56570"/>
    <property type="match status" value="1"/>
</dbReference>
<dbReference type="SUPFAM" id="SSF48452">
    <property type="entry name" value="TPR-like"/>
    <property type="match status" value="1"/>
</dbReference>
<dbReference type="InterPro" id="IPR032867">
    <property type="entry name" value="DYW_dom"/>
</dbReference>
<dbReference type="Pfam" id="PF20431">
    <property type="entry name" value="E_motif"/>
    <property type="match status" value="1"/>
</dbReference>
<evidence type="ECO:0000256" key="3">
    <source>
        <dbReference type="PROSITE-ProRule" id="PRU00708"/>
    </source>
</evidence>
<reference evidence="6" key="1">
    <citation type="submission" date="2019-12" db="EMBL/GenBank/DDBJ databases">
        <title>Genome sequencing and annotation of Brassica cretica.</title>
        <authorList>
            <person name="Studholme D.J."/>
            <person name="Sarris P.F."/>
        </authorList>
    </citation>
    <scope>NUCLEOTIDE SEQUENCE</scope>
    <source>
        <strain evidence="6">PFS-102/07</strain>
        <tissue evidence="6">Leaf</tissue>
    </source>
</reference>
<dbReference type="InterPro" id="IPR011990">
    <property type="entry name" value="TPR-like_helical_dom_sf"/>
</dbReference>
<dbReference type="FunFam" id="1.25.40.10:FF:001093">
    <property type="entry name" value="Pentatricopeptide repeat-containing protein At2g34400"/>
    <property type="match status" value="1"/>
</dbReference>
<evidence type="ECO:0000259" key="5">
    <source>
        <dbReference type="Pfam" id="PF14432"/>
    </source>
</evidence>
<dbReference type="InterPro" id="IPR046960">
    <property type="entry name" value="PPR_At4g14850-like_plant"/>
</dbReference>
<feature type="repeat" description="PPR" evidence="3">
    <location>
        <begin position="522"/>
        <end position="552"/>
    </location>
</feature>
<dbReference type="Pfam" id="PF13041">
    <property type="entry name" value="PPR_2"/>
    <property type="match status" value="1"/>
</dbReference>
<dbReference type="EMBL" id="QGKY02000164">
    <property type="protein sequence ID" value="KAF2593124.1"/>
    <property type="molecule type" value="Genomic_DNA"/>
</dbReference>
<dbReference type="NCBIfam" id="TIGR00756">
    <property type="entry name" value="PPR"/>
    <property type="match status" value="4"/>
</dbReference>
<dbReference type="PANTHER" id="PTHR47926">
    <property type="entry name" value="PENTATRICOPEPTIDE REPEAT-CONTAINING PROTEIN"/>
    <property type="match status" value="1"/>
</dbReference>
<gene>
    <name evidence="6" type="ORF">F2Q70_00045266</name>
</gene>
<dbReference type="PANTHER" id="PTHR47926:SF382">
    <property type="entry name" value="PENTACOTRIPEPTIDE-REPEAT REGION OF PRORP DOMAIN-CONTAINING PROTEIN"/>
    <property type="match status" value="1"/>
</dbReference>
<name>A0A8S9KEF0_BRACR</name>
<feature type="repeat" description="PPR" evidence="3">
    <location>
        <begin position="403"/>
        <end position="437"/>
    </location>
</feature>
<dbReference type="AlphaFoldDB" id="A0A8S9KEF0"/>
<feature type="repeat" description="PPR" evidence="3">
    <location>
        <begin position="459"/>
        <end position="493"/>
    </location>
</feature>
<organism evidence="6">
    <name type="scientific">Brassica cretica</name>
    <name type="common">Mustard</name>
    <dbReference type="NCBI Taxonomy" id="69181"/>
    <lineage>
        <taxon>Eukaryota</taxon>
        <taxon>Viridiplantae</taxon>
        <taxon>Streptophyta</taxon>
        <taxon>Embryophyta</taxon>
        <taxon>Tracheophyta</taxon>
        <taxon>Spermatophyta</taxon>
        <taxon>Magnoliopsida</taxon>
        <taxon>eudicotyledons</taxon>
        <taxon>Gunneridae</taxon>
        <taxon>Pentapetalae</taxon>
        <taxon>rosids</taxon>
        <taxon>malvids</taxon>
        <taxon>Brassicales</taxon>
        <taxon>Brassicaceae</taxon>
        <taxon>Brassiceae</taxon>
        <taxon>Brassica</taxon>
    </lineage>
</organism>
<evidence type="ECO:0000256" key="2">
    <source>
        <dbReference type="ARBA" id="ARBA00022737"/>
    </source>
</evidence>
<dbReference type="Pfam" id="PF13812">
    <property type="entry name" value="PPR_3"/>
    <property type="match status" value="1"/>
</dbReference>
<dbReference type="Gene3D" id="1.25.40.10">
    <property type="entry name" value="Tetratricopeptide repeat domain"/>
    <property type="match status" value="5"/>
</dbReference>
<comment type="similarity">
    <text evidence="1">Belongs to the PPR family. PCMP-H subfamily.</text>
</comment>
<comment type="caution">
    <text evidence="6">The sequence shown here is derived from an EMBL/GenBank/DDBJ whole genome shotgun (WGS) entry which is preliminary data.</text>
</comment>
<dbReference type="GO" id="GO:0008270">
    <property type="term" value="F:zinc ion binding"/>
    <property type="evidence" value="ECO:0007669"/>
    <property type="project" value="InterPro"/>
</dbReference>
<evidence type="ECO:0000256" key="1">
    <source>
        <dbReference type="ARBA" id="ARBA00006643"/>
    </source>
</evidence>
<dbReference type="PROSITE" id="PS51375">
    <property type="entry name" value="PPR"/>
    <property type="match status" value="4"/>
</dbReference>
<keyword evidence="2" id="KW-0677">Repeat</keyword>
<dbReference type="GO" id="GO:0003723">
    <property type="term" value="F:RNA binding"/>
    <property type="evidence" value="ECO:0007669"/>
    <property type="project" value="InterPro"/>
</dbReference>
<proteinExistence type="inferred from homology"/>
<evidence type="ECO:0000256" key="4">
    <source>
        <dbReference type="SAM" id="MobiDB-lite"/>
    </source>
</evidence>
<sequence>MIASVSHISFGSLKRFISASPSPLNHELVERLRKLVRSNDLQRAFSLFYSAPLELQSHQAYGALFQACAEQRNLRHGVTLHHHMLSHPYSYSNDLFLANHLITMYTKCGKISYARKVFDEMPERNVVSWTSLITGYAKAGDEREGFSLFSAMLAHCLPNEFAVSSVLTSCRYEAGKQVHGLALKLGLHCSVYVANALISMYGRCGRDGAAGYEAWTVFEAMEFKNLVAWNSMIAAFQCCNLGKESVGVFMQMRSEGVGFDRATLLNVCSSLYKSSDLVPDEVSKCCLQLHCLSVKSGFVTQAEVATALVKVYSEVLGEFSDCYKLFMEMSHCRDIVAWTGIITAFAVYDPEMAIHLFGQLRQEKLSPDWYTFTSVLKACAGLVTARQALTIHAQVIKGGFGADTVLNNSLIHAYAKCGSLDLCKRVFDDMDSRDVVSWNSMLKAYSLHGQVIKGGFGADTVLNNSLIHAYAKCGSLDLCKRVFDDMDSRDVVSWNSMLKAYSLHGQVDSILPVFRQMDIKPDSATFIALLSACSHAGRVEEGMKIYRSMFEEPETLPQLNHYACVIDMLGRAERFTEAEEVIKQMPMVPDAVVWSALLGSCRKHGNTHLGKLAADKLKELEPTNSLSYIQMSNIYSAEGSFNEAGKSRKEMETWRVKKEPGLSWTEIGNKVHEFASGGRRRADREAIYKELERLIGRLKEMGYVPEMRSALQDIEEEEQKEEHLLHHSEKLALAFAVMEGRRRSHDGGVAMNVIQIMKNIRICIDCHNFMKLASKLLGKEILVRDSNRFHHFKDSSCSCNDYWKLIHEFQKSIPLVVAAKVERSRSKSTVDNNGDKDEGSYNVLT</sequence>
<dbReference type="FunFam" id="1.25.40.10:FF:000344">
    <property type="entry name" value="Pentatricopeptide repeat-containing protein"/>
    <property type="match status" value="1"/>
</dbReference>
<accession>A0A8S9KEF0</accession>
<dbReference type="FunFam" id="1.25.40.10:FF:002604">
    <property type="entry name" value="Pentatricopeptide repeat-containing protein At1g71420"/>
    <property type="match status" value="1"/>
</dbReference>
<feature type="region of interest" description="Disordered" evidence="4">
    <location>
        <begin position="826"/>
        <end position="845"/>
    </location>
</feature>